<dbReference type="Gene3D" id="1.10.10.10">
    <property type="entry name" value="Winged helix-like DNA-binding domain superfamily/Winged helix DNA-binding domain"/>
    <property type="match status" value="1"/>
</dbReference>
<dbReference type="PROSITE" id="PS50949">
    <property type="entry name" value="HTH_GNTR"/>
    <property type="match status" value="1"/>
</dbReference>
<reference evidence="5 6" key="1">
    <citation type="submission" date="2019-01" db="EMBL/GenBank/DDBJ databases">
        <title>Sinorhodobacter populi sp. nov. isolated from the symptomatic bark tissue of Populus euramericana canker.</title>
        <authorList>
            <person name="Xu G."/>
        </authorList>
    </citation>
    <scope>NUCLEOTIDE SEQUENCE [LARGE SCALE GENOMIC DNA]</scope>
    <source>
        <strain evidence="5 6">SK2B-1</strain>
    </source>
</reference>
<reference evidence="5 6" key="2">
    <citation type="submission" date="2019-01" db="EMBL/GenBank/DDBJ databases">
        <authorList>
            <person name="Li Y."/>
        </authorList>
    </citation>
    <scope>NUCLEOTIDE SEQUENCE [LARGE SCALE GENOMIC DNA]</scope>
    <source>
        <strain evidence="5 6">SK2B-1</strain>
    </source>
</reference>
<dbReference type="PRINTS" id="PR00035">
    <property type="entry name" value="HTHGNTR"/>
</dbReference>
<keyword evidence="1" id="KW-0805">Transcription regulation</keyword>
<proteinExistence type="predicted"/>
<dbReference type="CDD" id="cd07377">
    <property type="entry name" value="WHTH_GntR"/>
    <property type="match status" value="1"/>
</dbReference>
<dbReference type="PANTHER" id="PTHR43537">
    <property type="entry name" value="TRANSCRIPTIONAL REGULATOR, GNTR FAMILY"/>
    <property type="match status" value="1"/>
</dbReference>
<sequence length="235" mass="26247">MTNSHQFQRERAYALLIDLIFSSGFDPSEPLSERGLAEQFSIGRMPVREALRQLEQEGVVEVRPARGTFVRTLISDDIVHIYRVREVLECAAAADAAARAMQRSFANIGTKLRVMLHARGSFSPAEIDDAGEEFHEELVNAAGNPALAEAIRLFRNRFRLAFSLPRYFSDQQIVETLQEHISVYEAVEARDAPLAAERMREHLARGLKLRLALEAQKHGAEAGSKDTNSGVETKS</sequence>
<organism evidence="5 6">
    <name type="scientific">Paenirhodobacter populi</name>
    <dbReference type="NCBI Taxonomy" id="2306993"/>
    <lineage>
        <taxon>Bacteria</taxon>
        <taxon>Pseudomonadati</taxon>
        <taxon>Pseudomonadota</taxon>
        <taxon>Alphaproteobacteria</taxon>
        <taxon>Rhodobacterales</taxon>
        <taxon>Rhodobacter group</taxon>
        <taxon>Paenirhodobacter</taxon>
    </lineage>
</organism>
<dbReference type="InterPro" id="IPR036390">
    <property type="entry name" value="WH_DNA-bd_sf"/>
</dbReference>
<dbReference type="SMART" id="SM00895">
    <property type="entry name" value="FCD"/>
    <property type="match status" value="1"/>
</dbReference>
<dbReference type="SUPFAM" id="SSF46785">
    <property type="entry name" value="Winged helix' DNA-binding domain"/>
    <property type="match status" value="1"/>
</dbReference>
<dbReference type="InterPro" id="IPR036388">
    <property type="entry name" value="WH-like_DNA-bd_sf"/>
</dbReference>
<comment type="caution">
    <text evidence="5">The sequence shown here is derived from an EMBL/GenBank/DDBJ whole genome shotgun (WGS) entry which is preliminary data.</text>
</comment>
<evidence type="ECO:0000256" key="1">
    <source>
        <dbReference type="ARBA" id="ARBA00023015"/>
    </source>
</evidence>
<dbReference type="AlphaFoldDB" id="A0A443JIL9"/>
<keyword evidence="3" id="KW-0804">Transcription</keyword>
<evidence type="ECO:0000256" key="2">
    <source>
        <dbReference type="ARBA" id="ARBA00023125"/>
    </source>
</evidence>
<dbReference type="PANTHER" id="PTHR43537:SF5">
    <property type="entry name" value="UXU OPERON TRANSCRIPTIONAL REGULATOR"/>
    <property type="match status" value="1"/>
</dbReference>
<keyword evidence="2" id="KW-0238">DNA-binding</keyword>
<gene>
    <name evidence="5" type="ORF">D2T30_11055</name>
</gene>
<dbReference type="RefSeq" id="WP_128208917.1">
    <property type="nucleotide sequence ID" value="NZ_JBHRSO010000019.1"/>
</dbReference>
<feature type="domain" description="HTH gntR-type" evidence="4">
    <location>
        <begin position="6"/>
        <end position="73"/>
    </location>
</feature>
<dbReference type="Proteomes" id="UP000284476">
    <property type="component" value="Unassembled WGS sequence"/>
</dbReference>
<dbReference type="InterPro" id="IPR008920">
    <property type="entry name" value="TF_FadR/GntR_C"/>
</dbReference>
<dbReference type="SMART" id="SM00345">
    <property type="entry name" value="HTH_GNTR"/>
    <property type="match status" value="1"/>
</dbReference>
<dbReference type="SUPFAM" id="SSF48008">
    <property type="entry name" value="GntR ligand-binding domain-like"/>
    <property type="match status" value="1"/>
</dbReference>
<dbReference type="Gene3D" id="1.20.120.530">
    <property type="entry name" value="GntR ligand-binding domain-like"/>
    <property type="match status" value="1"/>
</dbReference>
<dbReference type="InterPro" id="IPR011711">
    <property type="entry name" value="GntR_C"/>
</dbReference>
<evidence type="ECO:0000259" key="4">
    <source>
        <dbReference type="PROSITE" id="PS50949"/>
    </source>
</evidence>
<dbReference type="Pfam" id="PF00392">
    <property type="entry name" value="GntR"/>
    <property type="match status" value="1"/>
</dbReference>
<dbReference type="GO" id="GO:0003700">
    <property type="term" value="F:DNA-binding transcription factor activity"/>
    <property type="evidence" value="ECO:0007669"/>
    <property type="project" value="InterPro"/>
</dbReference>
<dbReference type="EMBL" id="SAUZ01000012">
    <property type="protein sequence ID" value="RWR20429.1"/>
    <property type="molecule type" value="Genomic_DNA"/>
</dbReference>
<evidence type="ECO:0000313" key="6">
    <source>
        <dbReference type="Proteomes" id="UP000284476"/>
    </source>
</evidence>
<evidence type="ECO:0000256" key="3">
    <source>
        <dbReference type="ARBA" id="ARBA00023163"/>
    </source>
</evidence>
<accession>A0A443JIL9</accession>
<dbReference type="GO" id="GO:0003677">
    <property type="term" value="F:DNA binding"/>
    <property type="evidence" value="ECO:0007669"/>
    <property type="project" value="UniProtKB-KW"/>
</dbReference>
<protein>
    <submittedName>
        <fullName evidence="5">GntR family transcriptional regulator</fullName>
    </submittedName>
</protein>
<dbReference type="InterPro" id="IPR000524">
    <property type="entry name" value="Tscrpt_reg_HTH_GntR"/>
</dbReference>
<evidence type="ECO:0000313" key="5">
    <source>
        <dbReference type="EMBL" id="RWR20429.1"/>
    </source>
</evidence>
<dbReference type="Pfam" id="PF07729">
    <property type="entry name" value="FCD"/>
    <property type="match status" value="1"/>
</dbReference>
<name>A0A443JIL9_9RHOB</name>